<proteinExistence type="predicted"/>
<gene>
    <name evidence="1" type="ordered locus">MCA1507</name>
</gene>
<protein>
    <submittedName>
        <fullName evidence="1">Uncharacterized protein</fullName>
    </submittedName>
</protein>
<dbReference type="KEGG" id="mca:MCA1507"/>
<dbReference type="HOGENOM" id="CLU_2396264_0_0_6"/>
<dbReference type="AlphaFoldDB" id="Q608I4"/>
<dbReference type="EMBL" id="AE017282">
    <property type="protein sequence ID" value="AAU92444.1"/>
    <property type="molecule type" value="Genomic_DNA"/>
</dbReference>
<accession>Q608I4</accession>
<sequence length="93" mass="10590">MGMARVDARKSPREVRDGMRRQALRMQSFWKEIARAEAMNTDLYAGFSERLIGDSGPDNLKVSHAKRVTAGLAGRRERIEVFRSSVHTIFLIL</sequence>
<dbReference type="STRING" id="243233.MCA1507"/>
<dbReference type="Proteomes" id="UP000006821">
    <property type="component" value="Chromosome"/>
</dbReference>
<evidence type="ECO:0000313" key="1">
    <source>
        <dbReference type="EMBL" id="AAU92444.1"/>
    </source>
</evidence>
<reference evidence="1 2" key="1">
    <citation type="journal article" date="2004" name="PLoS Biol.">
        <title>Genomic insights into methanotrophy: the complete genome sequence of Methylococcus capsulatus (Bath).</title>
        <authorList>
            <person name="Ward N.L."/>
            <person name="Larsen O."/>
            <person name="Sakwa J."/>
            <person name="Bruseth L."/>
            <person name="Khouri H.M."/>
            <person name="Durkin A.S."/>
            <person name="Dimitrov G."/>
            <person name="Jiang L."/>
            <person name="Scanlan D."/>
            <person name="Kang K.H."/>
            <person name="Lewis M.R."/>
            <person name="Nelson K.E."/>
            <person name="Methe B.A."/>
            <person name="Wu M."/>
            <person name="Heidelberg J.F."/>
            <person name="Paulsen I.T."/>
            <person name="Fouts D.E."/>
            <person name="Ravel J."/>
            <person name="Tettelin H."/>
            <person name="Ren Q."/>
            <person name="Read T.D."/>
            <person name="DeBoy R.T."/>
            <person name="Seshadri R."/>
            <person name="Salzberg S.L."/>
            <person name="Jensen H.B."/>
            <person name="Birkeland N.K."/>
            <person name="Nelson W.C."/>
            <person name="Dodson R.J."/>
            <person name="Grindhaug S.H."/>
            <person name="Holt I.E."/>
            <person name="Eidhammer I."/>
            <person name="Jonasen I."/>
            <person name="Vanaken S."/>
            <person name="Utterback T.R."/>
            <person name="Feldblyum T.V."/>
            <person name="Fraser C.M."/>
            <person name="Lillehaug J.R."/>
            <person name="Eisen J.A."/>
        </authorList>
    </citation>
    <scope>NUCLEOTIDE SEQUENCE [LARGE SCALE GENOMIC DNA]</scope>
    <source>
        <strain evidence="2">ATCC 33009 / NCIMB 11132 / Bath</strain>
    </source>
</reference>
<organism evidence="1 2">
    <name type="scientific">Methylococcus capsulatus (strain ATCC 33009 / NCIMB 11132 / Bath)</name>
    <dbReference type="NCBI Taxonomy" id="243233"/>
    <lineage>
        <taxon>Bacteria</taxon>
        <taxon>Pseudomonadati</taxon>
        <taxon>Pseudomonadota</taxon>
        <taxon>Gammaproteobacteria</taxon>
        <taxon>Methylococcales</taxon>
        <taxon>Methylococcaceae</taxon>
        <taxon>Methylococcus</taxon>
    </lineage>
</organism>
<evidence type="ECO:0000313" key="2">
    <source>
        <dbReference type="Proteomes" id="UP000006821"/>
    </source>
</evidence>
<name>Q608I4_METCA</name>